<gene>
    <name evidence="5" type="ORF">U9M48_000932</name>
</gene>
<evidence type="ECO:0000256" key="1">
    <source>
        <dbReference type="ARBA" id="ARBA00004167"/>
    </source>
</evidence>
<feature type="domain" description="Wall-associated receptor kinase galacturonan-binding" evidence="4">
    <location>
        <begin position="58"/>
        <end position="101"/>
    </location>
</feature>
<dbReference type="GO" id="GO:0030247">
    <property type="term" value="F:polysaccharide binding"/>
    <property type="evidence" value="ECO:0007669"/>
    <property type="project" value="InterPro"/>
</dbReference>
<dbReference type="Pfam" id="PF13947">
    <property type="entry name" value="GUB_WAK_bind"/>
    <property type="match status" value="1"/>
</dbReference>
<feature type="chain" id="PRO_5042990581" description="Wall-associated receptor kinase galacturonan-binding domain-containing protein" evidence="3">
    <location>
        <begin position="33"/>
        <end position="214"/>
    </location>
</feature>
<name>A0AAQ3SHR4_PASNO</name>
<proteinExistence type="predicted"/>
<dbReference type="AlphaFoldDB" id="A0AAQ3SHR4"/>
<dbReference type="EMBL" id="CP144745">
    <property type="protein sequence ID" value="WVZ49590.1"/>
    <property type="molecule type" value="Genomic_DNA"/>
</dbReference>
<protein>
    <recommendedName>
        <fullName evidence="4">Wall-associated receptor kinase galacturonan-binding domain-containing protein</fullName>
    </recommendedName>
</protein>
<keyword evidence="6" id="KW-1185">Reference proteome</keyword>
<comment type="subcellular location">
    <subcellularLocation>
        <location evidence="1">Membrane</location>
        <topology evidence="1">Single-pass membrane protein</topology>
    </subcellularLocation>
</comment>
<dbReference type="Proteomes" id="UP001341281">
    <property type="component" value="Chromosome 01"/>
</dbReference>
<evidence type="ECO:0000256" key="2">
    <source>
        <dbReference type="ARBA" id="ARBA00022729"/>
    </source>
</evidence>
<organism evidence="5 6">
    <name type="scientific">Paspalum notatum var. saurae</name>
    <dbReference type="NCBI Taxonomy" id="547442"/>
    <lineage>
        <taxon>Eukaryota</taxon>
        <taxon>Viridiplantae</taxon>
        <taxon>Streptophyta</taxon>
        <taxon>Embryophyta</taxon>
        <taxon>Tracheophyta</taxon>
        <taxon>Spermatophyta</taxon>
        <taxon>Magnoliopsida</taxon>
        <taxon>Liliopsida</taxon>
        <taxon>Poales</taxon>
        <taxon>Poaceae</taxon>
        <taxon>PACMAD clade</taxon>
        <taxon>Panicoideae</taxon>
        <taxon>Andropogonodae</taxon>
        <taxon>Paspaleae</taxon>
        <taxon>Paspalinae</taxon>
        <taxon>Paspalum</taxon>
    </lineage>
</organism>
<evidence type="ECO:0000256" key="3">
    <source>
        <dbReference type="SAM" id="SignalP"/>
    </source>
</evidence>
<dbReference type="GO" id="GO:0016020">
    <property type="term" value="C:membrane"/>
    <property type="evidence" value="ECO:0007669"/>
    <property type="project" value="UniProtKB-SubCell"/>
</dbReference>
<evidence type="ECO:0000313" key="5">
    <source>
        <dbReference type="EMBL" id="WVZ49590.1"/>
    </source>
</evidence>
<feature type="signal peptide" evidence="3">
    <location>
        <begin position="1"/>
        <end position="32"/>
    </location>
</feature>
<sequence length="214" mass="23038">MPSPNYYSQSHSHSHSHVVVTAVLWLCAAALAAPWTTGRTTTATGVGPPLPSPPSRKCLRWCGDVHIPYPFGAGPADSCSASSELRLYCNDTGNGVHKLFLGGWQQDCMECNATEVIDIDVIQGQMRVVSPIFYSCFTSDTTTSEGQSLVYTDLPEPYRFSSARNKFTVLGCSTATYMLGSAYDGNGYHKSTTTRRRAGTWPGARPIATLTAAA</sequence>
<accession>A0AAQ3SHR4</accession>
<dbReference type="PANTHER" id="PTHR33491">
    <property type="entry name" value="OSJNBA0016N04.9 PROTEIN"/>
    <property type="match status" value="1"/>
</dbReference>
<dbReference type="InterPro" id="IPR025287">
    <property type="entry name" value="WAK_GUB"/>
</dbReference>
<evidence type="ECO:0000313" key="6">
    <source>
        <dbReference type="Proteomes" id="UP001341281"/>
    </source>
</evidence>
<keyword evidence="2 3" id="KW-0732">Signal</keyword>
<reference evidence="5 6" key="1">
    <citation type="submission" date="2024-02" db="EMBL/GenBank/DDBJ databases">
        <title>High-quality chromosome-scale genome assembly of Pensacola bahiagrass (Paspalum notatum Flugge var. saurae).</title>
        <authorList>
            <person name="Vega J.M."/>
            <person name="Podio M."/>
            <person name="Orjuela J."/>
            <person name="Siena L.A."/>
            <person name="Pessino S.C."/>
            <person name="Combes M.C."/>
            <person name="Mariac C."/>
            <person name="Albertini E."/>
            <person name="Pupilli F."/>
            <person name="Ortiz J.P.A."/>
            <person name="Leblanc O."/>
        </authorList>
    </citation>
    <scope>NUCLEOTIDE SEQUENCE [LARGE SCALE GENOMIC DNA]</scope>
    <source>
        <strain evidence="5">R1</strain>
        <tissue evidence="5">Leaf</tissue>
    </source>
</reference>
<evidence type="ECO:0000259" key="4">
    <source>
        <dbReference type="Pfam" id="PF13947"/>
    </source>
</evidence>